<keyword evidence="4" id="KW-1185">Reference proteome</keyword>
<reference evidence="3" key="1">
    <citation type="submission" date="2023-10" db="EMBL/GenBank/DDBJ databases">
        <title>Genome assemblies of two species of porcelain crab, Petrolisthes cinctipes and Petrolisthes manimaculis (Anomura: Porcellanidae).</title>
        <authorList>
            <person name="Angst P."/>
        </authorList>
    </citation>
    <scope>NUCLEOTIDE SEQUENCE</scope>
    <source>
        <strain evidence="3">PB745_01</strain>
        <tissue evidence="3">Gill</tissue>
    </source>
</reference>
<evidence type="ECO:0000313" key="3">
    <source>
        <dbReference type="EMBL" id="KAK3867020.1"/>
    </source>
</evidence>
<comment type="similarity">
    <text evidence="1">Belongs to the ADISSP family.</text>
</comment>
<dbReference type="EMBL" id="JAWQEG010003294">
    <property type="protein sequence ID" value="KAK3867020.1"/>
    <property type="molecule type" value="Genomic_DNA"/>
</dbReference>
<dbReference type="PANTHER" id="PTHR13287:SF2">
    <property type="entry name" value="ADIPOSE-SECRETED SIGNALING PROTEIN"/>
    <property type="match status" value="1"/>
</dbReference>
<dbReference type="Pfam" id="PF15006">
    <property type="entry name" value="DUF4517"/>
    <property type="match status" value="1"/>
</dbReference>
<dbReference type="Proteomes" id="UP001286313">
    <property type="component" value="Unassembled WGS sequence"/>
</dbReference>
<comment type="caution">
    <text evidence="3">The sequence shown here is derived from an EMBL/GenBank/DDBJ whole genome shotgun (WGS) entry which is preliminary data.</text>
</comment>
<name>A0AAE1F4Y4_PETCI</name>
<gene>
    <name evidence="3" type="ORF">Pcinc_027489</name>
</gene>
<dbReference type="AlphaFoldDB" id="A0AAE1F4Y4"/>
<evidence type="ECO:0000256" key="2">
    <source>
        <dbReference type="ARBA" id="ARBA00035300"/>
    </source>
</evidence>
<accession>A0AAE1F4Y4</accession>
<evidence type="ECO:0000256" key="1">
    <source>
        <dbReference type="ARBA" id="ARBA00035018"/>
    </source>
</evidence>
<protein>
    <recommendedName>
        <fullName evidence="2">Adipose-secreted signaling protein</fullName>
    </recommendedName>
</protein>
<dbReference type="InterPro" id="IPR026794">
    <property type="entry name" value="ADISSP"/>
</dbReference>
<dbReference type="PANTHER" id="PTHR13287">
    <property type="entry name" value="ADIPOSE-SECRETED SIGNALING PROTEIN"/>
    <property type="match status" value="1"/>
</dbReference>
<evidence type="ECO:0000313" key="4">
    <source>
        <dbReference type="Proteomes" id="UP001286313"/>
    </source>
</evidence>
<sequence length="188" mass="21244">MDAFTRYDLSDCCCHHDAHFKVEQHNAVDAASHHLHHHHNPEHHVHFSEDTDEVGHTRIVVKEKAKDLLEAHVGFLQILHRYRIIITLPFEDADEGYQIGEIMGVHCHVGSLRPVEGGLEVQLDLMAYKEKLLKETLLLLKPSGGSLKLIILARVLGKGKGTPMLREGITCIEVEHDEESEGSDWQGF</sequence>
<organism evidence="3 4">
    <name type="scientific">Petrolisthes cinctipes</name>
    <name type="common">Flat porcelain crab</name>
    <dbReference type="NCBI Taxonomy" id="88211"/>
    <lineage>
        <taxon>Eukaryota</taxon>
        <taxon>Metazoa</taxon>
        <taxon>Ecdysozoa</taxon>
        <taxon>Arthropoda</taxon>
        <taxon>Crustacea</taxon>
        <taxon>Multicrustacea</taxon>
        <taxon>Malacostraca</taxon>
        <taxon>Eumalacostraca</taxon>
        <taxon>Eucarida</taxon>
        <taxon>Decapoda</taxon>
        <taxon>Pleocyemata</taxon>
        <taxon>Anomura</taxon>
        <taxon>Galatheoidea</taxon>
        <taxon>Porcellanidae</taxon>
        <taxon>Petrolisthes</taxon>
    </lineage>
</organism>
<proteinExistence type="inferred from homology"/>